<dbReference type="InterPro" id="IPR011701">
    <property type="entry name" value="MFS"/>
</dbReference>
<dbReference type="SUPFAM" id="SSF103473">
    <property type="entry name" value="MFS general substrate transporter"/>
    <property type="match status" value="1"/>
</dbReference>
<feature type="transmembrane region" description="Helical" evidence="8">
    <location>
        <begin position="341"/>
        <end position="364"/>
    </location>
</feature>
<keyword evidence="5 8" id="KW-0812">Transmembrane</keyword>
<dbReference type="PANTHER" id="PTHR23502">
    <property type="entry name" value="MAJOR FACILITATOR SUPERFAMILY"/>
    <property type="match status" value="1"/>
</dbReference>
<comment type="subcellular location">
    <subcellularLocation>
        <location evidence="8">Cell inner membrane</location>
        <topology evidence="8">Multi-pass membrane protein</topology>
    </subcellularLocation>
    <subcellularLocation>
        <location evidence="1">Cell membrane</location>
        <topology evidence="1">Multi-pass membrane protein</topology>
    </subcellularLocation>
</comment>
<dbReference type="RefSeq" id="WP_037907519.1">
    <property type="nucleotide sequence ID" value="NZ_JEMU01000006.1"/>
</dbReference>
<dbReference type="PROSITE" id="PS00216">
    <property type="entry name" value="SUGAR_TRANSPORT_1"/>
    <property type="match status" value="1"/>
</dbReference>
<reference evidence="10 11" key="1">
    <citation type="journal article" date="2014" name="Genome Announc.">
        <title>Draft Genome Sequences of Two Isolates of the Roseobacter Group, Sulfitobacter sp. Strains 3SOLIMAR09 and 1FIGIMAR09, from Harbors of Mallorca Island (Mediterranean Sea).</title>
        <authorList>
            <person name="Mas-Llado M."/>
            <person name="Pina-Villalonga J.M."/>
            <person name="Brunet-Galmes I."/>
            <person name="Nogales B."/>
            <person name="Bosch R."/>
        </authorList>
    </citation>
    <scope>NUCLEOTIDE SEQUENCE [LARGE SCALE GENOMIC DNA]</scope>
    <source>
        <strain evidence="10 11">1FIGIMAR09</strain>
    </source>
</reference>
<feature type="transmembrane region" description="Helical" evidence="8">
    <location>
        <begin position="307"/>
        <end position="329"/>
    </location>
</feature>
<dbReference type="AlphaFoldDB" id="A0A061SP66"/>
<dbReference type="EMBL" id="JEMU01000006">
    <property type="protein sequence ID" value="KAJ03516.1"/>
    <property type="molecule type" value="Genomic_DNA"/>
</dbReference>
<evidence type="ECO:0000256" key="1">
    <source>
        <dbReference type="ARBA" id="ARBA00004651"/>
    </source>
</evidence>
<feature type="transmembrane region" description="Helical" evidence="8">
    <location>
        <begin position="202"/>
        <end position="230"/>
    </location>
</feature>
<sequence length="401" mass="42477">MRTLPSRPEFIVLTALMISLVAMTTDVMLPALSLIPVELGQDDPGKGHLVISILFAGFALGQLVVGPLSDSFGRRPVIHGGYLMFCLGTLLCLFARTFEMLLLGRLLQGLGMAGPRIVAVAIVRDGYEGRAMARIMSFVMAVFIIVPAIAPAIGQLLISLSGWRATFALLLGMAGITWVWFSARQPETLAPQDRRVLSLRNIAGGIAEIIRTPAAIGFTICSGLIFGPFLAYLSLAQQIFQNSYDKGEAFALWFGAAALAIGAASILNSALVERWGMRFLSNIALCVVVVSASAFAAFILAQGVLPPFALFMAWLMITFFCMGLLFGNLNALAMEPLGHMAGLGAAVIGALSTAIAIPVGFVISEIYSHNVSPLVIGFACAALAVLLVGQWSSRAAKRQGA</sequence>
<evidence type="ECO:0000313" key="10">
    <source>
        <dbReference type="EMBL" id="KAJ03516.1"/>
    </source>
</evidence>
<evidence type="ECO:0000313" key="11">
    <source>
        <dbReference type="Proteomes" id="UP000027337"/>
    </source>
</evidence>
<comment type="similarity">
    <text evidence="2 8">Belongs to the major facilitator superfamily. Bcr/CmlA family.</text>
</comment>
<organism evidence="10 11">
    <name type="scientific">Sulfitobacter mediterraneus</name>
    <dbReference type="NCBI Taxonomy" id="83219"/>
    <lineage>
        <taxon>Bacteria</taxon>
        <taxon>Pseudomonadati</taxon>
        <taxon>Pseudomonadota</taxon>
        <taxon>Alphaproteobacteria</taxon>
        <taxon>Rhodobacterales</taxon>
        <taxon>Roseobacteraceae</taxon>
        <taxon>Sulfitobacter</taxon>
    </lineage>
</organism>
<keyword evidence="11" id="KW-1185">Reference proteome</keyword>
<dbReference type="Proteomes" id="UP000027337">
    <property type="component" value="Unassembled WGS sequence"/>
</dbReference>
<dbReference type="PROSITE" id="PS50850">
    <property type="entry name" value="MFS"/>
    <property type="match status" value="1"/>
</dbReference>
<keyword evidence="8" id="KW-0997">Cell inner membrane</keyword>
<feature type="transmembrane region" description="Helical" evidence="8">
    <location>
        <begin position="102"/>
        <end position="123"/>
    </location>
</feature>
<feature type="transmembrane region" description="Helical" evidence="8">
    <location>
        <begin position="370"/>
        <end position="389"/>
    </location>
</feature>
<dbReference type="GO" id="GO:0005886">
    <property type="term" value="C:plasma membrane"/>
    <property type="evidence" value="ECO:0007669"/>
    <property type="project" value="UniProtKB-SubCell"/>
</dbReference>
<dbReference type="eggNOG" id="COG2814">
    <property type="taxonomic scope" value="Bacteria"/>
</dbReference>
<feature type="transmembrane region" description="Helical" evidence="8">
    <location>
        <begin position="163"/>
        <end position="181"/>
    </location>
</feature>
<evidence type="ECO:0000256" key="2">
    <source>
        <dbReference type="ARBA" id="ARBA00006236"/>
    </source>
</evidence>
<evidence type="ECO:0000256" key="7">
    <source>
        <dbReference type="ARBA" id="ARBA00023136"/>
    </source>
</evidence>
<keyword evidence="3 8" id="KW-0813">Transport</keyword>
<name>A0A061SP66_9RHOB</name>
<dbReference type="Gene3D" id="1.20.1720.10">
    <property type="entry name" value="Multidrug resistance protein D"/>
    <property type="match status" value="1"/>
</dbReference>
<evidence type="ECO:0000256" key="8">
    <source>
        <dbReference type="RuleBase" id="RU365088"/>
    </source>
</evidence>
<dbReference type="GO" id="GO:1990961">
    <property type="term" value="P:xenobiotic detoxification by transmembrane export across the plasma membrane"/>
    <property type="evidence" value="ECO:0007669"/>
    <property type="project" value="InterPro"/>
</dbReference>
<evidence type="ECO:0000256" key="3">
    <source>
        <dbReference type="ARBA" id="ARBA00022448"/>
    </source>
</evidence>
<dbReference type="STRING" id="83219.PM02_09240"/>
<gene>
    <name evidence="10" type="ORF">PM02_09240</name>
</gene>
<feature type="transmembrane region" description="Helical" evidence="8">
    <location>
        <begin position="47"/>
        <end position="65"/>
    </location>
</feature>
<dbReference type="CDD" id="cd17320">
    <property type="entry name" value="MFS_MdfA_MDR_like"/>
    <property type="match status" value="1"/>
</dbReference>
<evidence type="ECO:0000259" key="9">
    <source>
        <dbReference type="PROSITE" id="PS50850"/>
    </source>
</evidence>
<evidence type="ECO:0000256" key="5">
    <source>
        <dbReference type="ARBA" id="ARBA00022692"/>
    </source>
</evidence>
<dbReference type="Pfam" id="PF07690">
    <property type="entry name" value="MFS_1"/>
    <property type="match status" value="1"/>
</dbReference>
<dbReference type="PANTHER" id="PTHR23502:SF132">
    <property type="entry name" value="POLYAMINE TRANSPORTER 2-RELATED"/>
    <property type="match status" value="1"/>
</dbReference>
<feature type="transmembrane region" description="Helical" evidence="8">
    <location>
        <begin position="250"/>
        <end position="272"/>
    </location>
</feature>
<evidence type="ECO:0000256" key="6">
    <source>
        <dbReference type="ARBA" id="ARBA00022989"/>
    </source>
</evidence>
<dbReference type="InterPro" id="IPR020846">
    <property type="entry name" value="MFS_dom"/>
</dbReference>
<feature type="transmembrane region" description="Helical" evidence="8">
    <location>
        <begin position="12"/>
        <end position="35"/>
    </location>
</feature>
<feature type="transmembrane region" description="Helical" evidence="8">
    <location>
        <begin position="77"/>
        <end position="96"/>
    </location>
</feature>
<keyword evidence="6 8" id="KW-1133">Transmembrane helix</keyword>
<protein>
    <recommendedName>
        <fullName evidence="8">Bcr/CflA family efflux transporter</fullName>
    </recommendedName>
</protein>
<feature type="transmembrane region" description="Helical" evidence="8">
    <location>
        <begin position="135"/>
        <end position="157"/>
    </location>
</feature>
<dbReference type="NCBIfam" id="TIGR00710">
    <property type="entry name" value="efflux_Bcr_CflA"/>
    <property type="match status" value="1"/>
</dbReference>
<proteinExistence type="inferred from homology"/>
<keyword evidence="4" id="KW-1003">Cell membrane</keyword>
<feature type="transmembrane region" description="Helical" evidence="8">
    <location>
        <begin position="279"/>
        <end position="301"/>
    </location>
</feature>
<dbReference type="InterPro" id="IPR005829">
    <property type="entry name" value="Sugar_transporter_CS"/>
</dbReference>
<comment type="caution">
    <text evidence="10">The sequence shown here is derived from an EMBL/GenBank/DDBJ whole genome shotgun (WGS) entry which is preliminary data.</text>
</comment>
<feature type="domain" description="Major facilitator superfamily (MFS) profile" evidence="9">
    <location>
        <begin position="10"/>
        <end position="396"/>
    </location>
</feature>
<keyword evidence="7 8" id="KW-0472">Membrane</keyword>
<dbReference type="GO" id="GO:0042910">
    <property type="term" value="F:xenobiotic transmembrane transporter activity"/>
    <property type="evidence" value="ECO:0007669"/>
    <property type="project" value="InterPro"/>
</dbReference>
<accession>A0A061SP66</accession>
<dbReference type="InterPro" id="IPR036259">
    <property type="entry name" value="MFS_trans_sf"/>
</dbReference>
<dbReference type="InterPro" id="IPR004812">
    <property type="entry name" value="Efflux_drug-R_Bcr/CmlA"/>
</dbReference>
<evidence type="ECO:0000256" key="4">
    <source>
        <dbReference type="ARBA" id="ARBA00022475"/>
    </source>
</evidence>